<feature type="compositionally biased region" description="Basic and acidic residues" evidence="1">
    <location>
        <begin position="245"/>
        <end position="255"/>
    </location>
</feature>
<dbReference type="AlphaFoldDB" id="A0A1B6L7F8"/>
<name>A0A1B6L7F8_9HEMI</name>
<feature type="region of interest" description="Disordered" evidence="1">
    <location>
        <begin position="245"/>
        <end position="268"/>
    </location>
</feature>
<evidence type="ECO:0000256" key="1">
    <source>
        <dbReference type="SAM" id="MobiDB-lite"/>
    </source>
</evidence>
<sequence length="405" mass="46359">MNIDKRYCQNRVRKRKRRVETITKENEDRDLEEEREFKLRRFVQDVHKFVEGNDRVERPVTGCSRTPPLATNKIVKKLKPAKPPVKRGLFQNGLQTRFYSRGMMGKEMTARLDENLQQIIALANNEEDKCLCPHHCRKSTFPTNDLILARPPLQTLTSRSVSPTTRWKSPEPLPSTSTNSNKELAVNNSRVSAAEVESPSDLYSEFVRNITISSLKSKSIQFKSKSYASAVKKKLLAIYLKGRKENSQETDEHKISVGTSPMSDPRTDSDHTFNEINFVPERTNSTQHFLEEIIGPASSCHMSLSPDLQQCCQPSPPYRQCCQPSPPHRQGCQQSPPSWLAEPNRPMYFHEPMPSFFSTASPQFRLGSMVFDGGGDNSHFNPFNSFLPPIEEDSPVFQYFPRRMF</sequence>
<organism evidence="2">
    <name type="scientific">Graphocephala atropunctata</name>
    <dbReference type="NCBI Taxonomy" id="36148"/>
    <lineage>
        <taxon>Eukaryota</taxon>
        <taxon>Metazoa</taxon>
        <taxon>Ecdysozoa</taxon>
        <taxon>Arthropoda</taxon>
        <taxon>Hexapoda</taxon>
        <taxon>Insecta</taxon>
        <taxon>Pterygota</taxon>
        <taxon>Neoptera</taxon>
        <taxon>Paraneoptera</taxon>
        <taxon>Hemiptera</taxon>
        <taxon>Auchenorrhyncha</taxon>
        <taxon>Membracoidea</taxon>
        <taxon>Cicadellidae</taxon>
        <taxon>Cicadellinae</taxon>
        <taxon>Cicadellini</taxon>
        <taxon>Graphocephala</taxon>
    </lineage>
</organism>
<reference evidence="2" key="1">
    <citation type="submission" date="2015-11" db="EMBL/GenBank/DDBJ databases">
        <title>De novo transcriptome assembly of four potential Pierce s Disease insect vectors from Arizona vineyards.</title>
        <authorList>
            <person name="Tassone E.E."/>
        </authorList>
    </citation>
    <scope>NUCLEOTIDE SEQUENCE</scope>
</reference>
<protein>
    <submittedName>
        <fullName evidence="2">Uncharacterized protein</fullName>
    </submittedName>
</protein>
<feature type="region of interest" description="Disordered" evidence="1">
    <location>
        <begin position="154"/>
        <end position="181"/>
    </location>
</feature>
<proteinExistence type="predicted"/>
<gene>
    <name evidence="2" type="ORF">g.21183</name>
</gene>
<evidence type="ECO:0000313" key="2">
    <source>
        <dbReference type="EMBL" id="JAT19600.1"/>
    </source>
</evidence>
<accession>A0A1B6L7F8</accession>
<dbReference type="EMBL" id="GEBQ01020377">
    <property type="protein sequence ID" value="JAT19600.1"/>
    <property type="molecule type" value="Transcribed_RNA"/>
</dbReference>
<feature type="compositionally biased region" description="Polar residues" evidence="1">
    <location>
        <begin position="154"/>
        <end position="167"/>
    </location>
</feature>